<reference evidence="4 5" key="1">
    <citation type="submission" date="2018-05" db="EMBL/GenBank/DDBJ databases">
        <title>Complete Genome Sequence of Deinococcus sp. strain 17bor-2.</title>
        <authorList>
            <person name="Srinivasan S."/>
        </authorList>
    </citation>
    <scope>NUCLEOTIDE SEQUENCE [LARGE SCALE GENOMIC DNA]</scope>
    <source>
        <strain evidence="4 5">17bor-2</strain>
    </source>
</reference>
<dbReference type="AlphaFoldDB" id="A0A2Z3JFV2"/>
<name>A0A2Z3JFV2_9DEIO</name>
<keyword evidence="2" id="KW-0378">Hydrolase</keyword>
<dbReference type="Pfam" id="PF01026">
    <property type="entry name" value="TatD_DNase"/>
    <property type="match status" value="1"/>
</dbReference>
<feature type="binding site" evidence="3">
    <location>
        <position position="151"/>
    </location>
    <ligand>
        <name>a divalent metal cation</name>
        <dbReference type="ChEBI" id="CHEBI:60240"/>
        <label>2</label>
    </ligand>
</feature>
<dbReference type="PIRSF" id="PIRSF005902">
    <property type="entry name" value="DNase_TatD"/>
    <property type="match status" value="1"/>
</dbReference>
<dbReference type="RefSeq" id="WP_109825143.1">
    <property type="nucleotide sequence ID" value="NZ_CP029494.1"/>
</dbReference>
<protein>
    <submittedName>
        <fullName evidence="4">TatD family deoxyribonuclease</fullName>
    </submittedName>
</protein>
<dbReference type="InterPro" id="IPR015991">
    <property type="entry name" value="TatD/YcfH-like"/>
</dbReference>
<dbReference type="EMBL" id="CP029494">
    <property type="protein sequence ID" value="AWN22250.1"/>
    <property type="molecule type" value="Genomic_DNA"/>
</dbReference>
<dbReference type="InterPro" id="IPR001130">
    <property type="entry name" value="TatD-like"/>
</dbReference>
<dbReference type="SUPFAM" id="SSF51556">
    <property type="entry name" value="Metallo-dependent hydrolases"/>
    <property type="match status" value="1"/>
</dbReference>
<feature type="binding site" evidence="3">
    <location>
        <position position="122"/>
    </location>
    <ligand>
        <name>a divalent metal cation</name>
        <dbReference type="ChEBI" id="CHEBI:60240"/>
        <label>2</label>
    </ligand>
</feature>
<dbReference type="FunFam" id="3.20.20.140:FF:000005">
    <property type="entry name" value="TatD family hydrolase"/>
    <property type="match status" value="1"/>
</dbReference>
<keyword evidence="5" id="KW-1185">Reference proteome</keyword>
<organism evidence="4 5">
    <name type="scientific">Deinococcus irradiatisoli</name>
    <dbReference type="NCBI Taxonomy" id="2202254"/>
    <lineage>
        <taxon>Bacteria</taxon>
        <taxon>Thermotogati</taxon>
        <taxon>Deinococcota</taxon>
        <taxon>Deinococci</taxon>
        <taxon>Deinococcales</taxon>
        <taxon>Deinococcaceae</taxon>
        <taxon>Deinococcus</taxon>
    </lineage>
</organism>
<gene>
    <name evidence="4" type="ORF">DKM44_02525</name>
</gene>
<dbReference type="PROSITE" id="PS01137">
    <property type="entry name" value="TATD_1"/>
    <property type="match status" value="1"/>
</dbReference>
<evidence type="ECO:0000256" key="3">
    <source>
        <dbReference type="PIRSR" id="PIRSR005902-1"/>
    </source>
</evidence>
<accession>A0A2Z3JFV2</accession>
<dbReference type="GO" id="GO:0005829">
    <property type="term" value="C:cytosol"/>
    <property type="evidence" value="ECO:0007669"/>
    <property type="project" value="TreeGrafter"/>
</dbReference>
<dbReference type="GO" id="GO:0004536">
    <property type="term" value="F:DNA nuclease activity"/>
    <property type="evidence" value="ECO:0007669"/>
    <property type="project" value="InterPro"/>
</dbReference>
<dbReference type="Gene3D" id="3.20.20.140">
    <property type="entry name" value="Metal-dependent hydrolases"/>
    <property type="match status" value="1"/>
</dbReference>
<dbReference type="InterPro" id="IPR032466">
    <property type="entry name" value="Metal_Hydrolase"/>
</dbReference>
<feature type="binding site" evidence="3">
    <location>
        <position position="201"/>
    </location>
    <ligand>
        <name>a divalent metal cation</name>
        <dbReference type="ChEBI" id="CHEBI:60240"/>
        <label>1</label>
    </ligand>
</feature>
<dbReference type="CDD" id="cd01310">
    <property type="entry name" value="TatD_DNAse"/>
    <property type="match status" value="1"/>
</dbReference>
<evidence type="ECO:0000313" key="5">
    <source>
        <dbReference type="Proteomes" id="UP000245368"/>
    </source>
</evidence>
<dbReference type="GO" id="GO:0046872">
    <property type="term" value="F:metal ion binding"/>
    <property type="evidence" value="ECO:0007669"/>
    <property type="project" value="UniProtKB-KW"/>
</dbReference>
<dbReference type="NCBIfam" id="TIGR00010">
    <property type="entry name" value="YchF/TatD family DNA exonuclease"/>
    <property type="match status" value="1"/>
</dbReference>
<evidence type="ECO:0000256" key="1">
    <source>
        <dbReference type="ARBA" id="ARBA00022723"/>
    </source>
</evidence>
<feature type="binding site" evidence="3">
    <location>
        <position position="86"/>
    </location>
    <ligand>
        <name>a divalent metal cation</name>
        <dbReference type="ChEBI" id="CHEBI:60240"/>
        <label>1</label>
    </ligand>
</feature>
<sequence>MIDTHCHLDYLDDPASALGELGLSALVCIGADPQHARSALALAEKYPEVYASVGLHPTEVAQQDTPETRAELEALSLHGRVVAIGESGLDDYWDHDQLPAQRRAFEWQLDLGRRRDLPVVVHTRDAAGGERASLGCAEVIRDVGWTKGILHCCNGHAGLMRAALDLGWYVSFAGNLTYKTAQAIQEAARFVPAGRLLVETDAPFLAPVPKRGKPNRPGYVRYTLQFLAELRGLSESEMEQLTDANARAVYRLNR</sequence>
<dbReference type="InterPro" id="IPR018228">
    <property type="entry name" value="DNase_TatD-rel_CS"/>
</dbReference>
<feature type="binding site" evidence="3">
    <location>
        <position position="5"/>
    </location>
    <ligand>
        <name>a divalent metal cation</name>
        <dbReference type="ChEBI" id="CHEBI:60240"/>
        <label>1</label>
    </ligand>
</feature>
<feature type="binding site" evidence="3">
    <location>
        <position position="7"/>
    </location>
    <ligand>
        <name>a divalent metal cation</name>
        <dbReference type="ChEBI" id="CHEBI:60240"/>
        <label>1</label>
    </ligand>
</feature>
<dbReference type="PANTHER" id="PTHR46124:SF2">
    <property type="entry name" value="D-AMINOACYL-TRNA DEACYLASE"/>
    <property type="match status" value="1"/>
</dbReference>
<dbReference type="GO" id="GO:0016788">
    <property type="term" value="F:hydrolase activity, acting on ester bonds"/>
    <property type="evidence" value="ECO:0007669"/>
    <property type="project" value="InterPro"/>
</dbReference>
<evidence type="ECO:0000256" key="2">
    <source>
        <dbReference type="ARBA" id="ARBA00022801"/>
    </source>
</evidence>
<dbReference type="Proteomes" id="UP000245368">
    <property type="component" value="Chromosome"/>
</dbReference>
<proteinExistence type="predicted"/>
<dbReference type="OrthoDB" id="9810005at2"/>
<dbReference type="KEGG" id="dez:DKM44_02525"/>
<keyword evidence="1 3" id="KW-0479">Metal-binding</keyword>
<evidence type="ECO:0000313" key="4">
    <source>
        <dbReference type="EMBL" id="AWN22250.1"/>
    </source>
</evidence>
<dbReference type="PROSITE" id="PS01091">
    <property type="entry name" value="TATD_3"/>
    <property type="match status" value="1"/>
</dbReference>
<dbReference type="PANTHER" id="PTHR46124">
    <property type="entry name" value="D-AMINOACYL-TRNA DEACYLASE"/>
    <property type="match status" value="1"/>
</dbReference>